<keyword evidence="2" id="KW-1003">Cell membrane</keyword>
<dbReference type="InterPro" id="IPR000297">
    <property type="entry name" value="PPIase_PpiC"/>
</dbReference>
<dbReference type="AlphaFoldDB" id="A0A5C4MMU9"/>
<evidence type="ECO:0000256" key="2">
    <source>
        <dbReference type="ARBA" id="ARBA00022475"/>
    </source>
</evidence>
<accession>A0A5C4MMU9</accession>
<comment type="subcellular location">
    <subcellularLocation>
        <location evidence="1">Cell membrane</location>
        <topology evidence="1">Single-pass type II membrane protein</topology>
    </subcellularLocation>
</comment>
<evidence type="ECO:0000256" key="1">
    <source>
        <dbReference type="ARBA" id="ARBA00004401"/>
    </source>
</evidence>
<dbReference type="PANTHER" id="PTHR47529:SF1">
    <property type="entry name" value="PERIPLASMIC CHAPERONE PPID"/>
    <property type="match status" value="1"/>
</dbReference>
<dbReference type="GO" id="GO:0005886">
    <property type="term" value="C:plasma membrane"/>
    <property type="evidence" value="ECO:0007669"/>
    <property type="project" value="UniProtKB-SubCell"/>
</dbReference>
<sequence length="612" mass="65799">MAARKTTKWIYWLMMGLLLLGLGGWFTGGGRARATSIGSVDGLDIRAQDYANTLRNQMQNIGEQTGQALTMEQATAMGLDRAVLSQVVSQRVLDAEAQRLGLSVGDLRVAQAVQSTPAFQGLNGEFDRQVYREALRRNGLDEGRFETSLREDTTRTILQAAVVGGMPEPTTYAGILAAYSNETRGVTWATVGPEAVANRPEPTSEDLRGYYEAHPDEFTAPELREISYAWLTPEMIQDELPVDDAAVQELYDSRLDEFVQEERRLVERLVFPDDQQAQAARSRLDSGEATFETLVEERGLLLSDTDLGDVAQAELDEAGEAVFAAQTGDIVGPLPSALGPAMYRVNAVLAADETTFEEAAPDLRIEIANDRARDLIADLRPQVEDLIAGGASIEDLDSQTDLQSGTIKWTEAASDGPAAYQEFRQAAQAAQEGDFPEIVDLADGGLFVLRLDGVTPPELRPFDDVAPEVRTAWEREALNEAVAALAQSKADAIAGGASFEEQGLAPRSEPALNRRGAVEGTPPDFVETAFAMAEGEARVIPAEDGAVVMRLDTVQPAADDAPAVVAEQAAIASQVSGSISQDVFAAFSQQLQTGAEIRINDQAVAAVNAQLN</sequence>
<keyword evidence="8" id="KW-0697">Rotamase</keyword>
<dbReference type="InterPro" id="IPR052029">
    <property type="entry name" value="PpiD_chaperone"/>
</dbReference>
<proteinExistence type="inferred from homology"/>
<dbReference type="EMBL" id="VDFU01000044">
    <property type="protein sequence ID" value="TNC45970.1"/>
    <property type="molecule type" value="Genomic_DNA"/>
</dbReference>
<dbReference type="Pfam" id="PF13624">
    <property type="entry name" value="SurA_N_3"/>
    <property type="match status" value="1"/>
</dbReference>
<evidence type="ECO:0000259" key="10">
    <source>
        <dbReference type="PROSITE" id="PS50198"/>
    </source>
</evidence>
<dbReference type="Pfam" id="PF13145">
    <property type="entry name" value="Rotamase_2"/>
    <property type="match status" value="2"/>
</dbReference>
<evidence type="ECO:0000313" key="12">
    <source>
        <dbReference type="Proteomes" id="UP000305887"/>
    </source>
</evidence>
<dbReference type="PROSITE" id="PS50198">
    <property type="entry name" value="PPIC_PPIASE_2"/>
    <property type="match status" value="1"/>
</dbReference>
<evidence type="ECO:0000256" key="9">
    <source>
        <dbReference type="SAM" id="MobiDB-lite"/>
    </source>
</evidence>
<dbReference type="RefSeq" id="WP_139078851.1">
    <property type="nucleotide sequence ID" value="NZ_VDFU01000044.1"/>
</dbReference>
<dbReference type="SUPFAM" id="SSF109998">
    <property type="entry name" value="Triger factor/SurA peptide-binding domain-like"/>
    <property type="match status" value="1"/>
</dbReference>
<comment type="similarity">
    <text evidence="7">Belongs to the PpiD chaperone family.</text>
</comment>
<evidence type="ECO:0000256" key="6">
    <source>
        <dbReference type="ARBA" id="ARBA00023186"/>
    </source>
</evidence>
<name>A0A5C4MMU9_9RHOB</name>
<keyword evidence="12" id="KW-1185">Reference proteome</keyword>
<feature type="region of interest" description="Disordered" evidence="9">
    <location>
        <begin position="500"/>
        <end position="520"/>
    </location>
</feature>
<gene>
    <name evidence="11" type="ORF">FHG66_19845</name>
</gene>
<evidence type="ECO:0000256" key="4">
    <source>
        <dbReference type="ARBA" id="ARBA00022989"/>
    </source>
</evidence>
<keyword evidence="8 11" id="KW-0413">Isomerase</keyword>
<dbReference type="OrthoDB" id="9768393at2"/>
<organism evidence="11 12">
    <name type="scientific">Rubellimicrobium rubrum</name>
    <dbReference type="NCBI Taxonomy" id="2585369"/>
    <lineage>
        <taxon>Bacteria</taxon>
        <taxon>Pseudomonadati</taxon>
        <taxon>Pseudomonadota</taxon>
        <taxon>Alphaproteobacteria</taxon>
        <taxon>Rhodobacterales</taxon>
        <taxon>Roseobacteraceae</taxon>
        <taxon>Rubellimicrobium</taxon>
    </lineage>
</organism>
<dbReference type="GO" id="GO:0003755">
    <property type="term" value="F:peptidyl-prolyl cis-trans isomerase activity"/>
    <property type="evidence" value="ECO:0007669"/>
    <property type="project" value="UniProtKB-KW"/>
</dbReference>
<evidence type="ECO:0000256" key="5">
    <source>
        <dbReference type="ARBA" id="ARBA00023136"/>
    </source>
</evidence>
<dbReference type="Gene3D" id="1.10.4030.10">
    <property type="entry name" value="Porin chaperone SurA, peptide-binding domain"/>
    <property type="match status" value="1"/>
</dbReference>
<keyword evidence="6" id="KW-0143">Chaperone</keyword>
<evidence type="ECO:0000313" key="11">
    <source>
        <dbReference type="EMBL" id="TNC45970.1"/>
    </source>
</evidence>
<dbReference type="PANTHER" id="PTHR47529">
    <property type="entry name" value="PEPTIDYL-PROLYL CIS-TRANS ISOMERASE D"/>
    <property type="match status" value="1"/>
</dbReference>
<feature type="domain" description="PpiC" evidence="10">
    <location>
        <begin position="340"/>
        <end position="452"/>
    </location>
</feature>
<keyword evidence="3" id="KW-0812">Transmembrane</keyword>
<keyword evidence="5" id="KW-0472">Membrane</keyword>
<keyword evidence="4" id="KW-1133">Transmembrane helix</keyword>
<dbReference type="SUPFAM" id="SSF54534">
    <property type="entry name" value="FKBP-like"/>
    <property type="match status" value="1"/>
</dbReference>
<protein>
    <submittedName>
        <fullName evidence="11">Peptidylprolyl isomerase</fullName>
    </submittedName>
</protein>
<evidence type="ECO:0000256" key="7">
    <source>
        <dbReference type="ARBA" id="ARBA00038408"/>
    </source>
</evidence>
<reference evidence="11 12" key="1">
    <citation type="submission" date="2019-06" db="EMBL/GenBank/DDBJ databases">
        <title>YIM 131921 draft genome.</title>
        <authorList>
            <person name="Jiang L."/>
        </authorList>
    </citation>
    <scope>NUCLEOTIDE SEQUENCE [LARGE SCALE GENOMIC DNA]</scope>
    <source>
        <strain evidence="11 12">YIM 131921</strain>
    </source>
</reference>
<dbReference type="InterPro" id="IPR027304">
    <property type="entry name" value="Trigger_fact/SurA_dom_sf"/>
</dbReference>
<evidence type="ECO:0000256" key="3">
    <source>
        <dbReference type="ARBA" id="ARBA00022692"/>
    </source>
</evidence>
<comment type="caution">
    <text evidence="11">The sequence shown here is derived from an EMBL/GenBank/DDBJ whole genome shotgun (WGS) entry which is preliminary data.</text>
</comment>
<evidence type="ECO:0000256" key="8">
    <source>
        <dbReference type="PROSITE-ProRule" id="PRU00278"/>
    </source>
</evidence>
<dbReference type="Proteomes" id="UP000305887">
    <property type="component" value="Unassembled WGS sequence"/>
</dbReference>